<evidence type="ECO:0000256" key="4">
    <source>
        <dbReference type="ARBA" id="ARBA00023239"/>
    </source>
</evidence>
<dbReference type="RefSeq" id="XP_069228222.1">
    <property type="nucleotide sequence ID" value="XM_069375128.1"/>
</dbReference>
<keyword evidence="2" id="KW-0479">Metal-binding</keyword>
<protein>
    <recommendedName>
        <fullName evidence="5">CENP-V/GFA domain-containing protein</fullName>
    </recommendedName>
</protein>
<accession>A0AB34KMT8</accession>
<dbReference type="Proteomes" id="UP000803884">
    <property type="component" value="Unassembled WGS sequence"/>
</dbReference>
<dbReference type="PANTHER" id="PTHR33337:SF30">
    <property type="entry name" value="DUF636 DOMAIN PROTEIN (AFU_ORTHOLOGUE AFUA_1G03180)"/>
    <property type="match status" value="1"/>
</dbReference>
<dbReference type="SUPFAM" id="SSF51316">
    <property type="entry name" value="Mss4-like"/>
    <property type="match status" value="1"/>
</dbReference>
<keyword evidence="7" id="KW-1185">Reference proteome</keyword>
<evidence type="ECO:0000256" key="2">
    <source>
        <dbReference type="ARBA" id="ARBA00022723"/>
    </source>
</evidence>
<dbReference type="EMBL" id="JAAQHG020000021">
    <property type="protein sequence ID" value="KAL1585116.1"/>
    <property type="molecule type" value="Genomic_DNA"/>
</dbReference>
<dbReference type="InterPro" id="IPR011057">
    <property type="entry name" value="Mss4-like_sf"/>
</dbReference>
<dbReference type="AlphaFoldDB" id="A0AB34KMT8"/>
<keyword evidence="4" id="KW-0456">Lyase</keyword>
<comment type="similarity">
    <text evidence="1">Belongs to the Gfa family.</text>
</comment>
<feature type="domain" description="CENP-V/GFA" evidence="5">
    <location>
        <begin position="2"/>
        <end position="109"/>
    </location>
</feature>
<dbReference type="InterPro" id="IPR006913">
    <property type="entry name" value="CENP-V/GFA"/>
</dbReference>
<dbReference type="PROSITE" id="PS51891">
    <property type="entry name" value="CENP_V_GFA"/>
    <property type="match status" value="1"/>
</dbReference>
<sequence>MPKGGCACGKVRVEWDSEPSAKALCHCADCKKISGSAYSTNIIIPNEGFKITSGSPKTWAKRADSGADVTTSFCGDCGTNMWRTTPTFGENRVVKVGILDDLSVLNSFEPAVELYAPERVSWLKKQEGAAQLKAMPGSEEVA</sequence>
<dbReference type="GO" id="GO:0046872">
    <property type="term" value="F:metal ion binding"/>
    <property type="evidence" value="ECO:0007669"/>
    <property type="project" value="UniProtKB-KW"/>
</dbReference>
<evidence type="ECO:0000313" key="6">
    <source>
        <dbReference type="EMBL" id="KAL1585116.1"/>
    </source>
</evidence>
<dbReference type="GO" id="GO:0016846">
    <property type="term" value="F:carbon-sulfur lyase activity"/>
    <property type="evidence" value="ECO:0007669"/>
    <property type="project" value="InterPro"/>
</dbReference>
<dbReference type="Pfam" id="PF04828">
    <property type="entry name" value="GFA"/>
    <property type="match status" value="1"/>
</dbReference>
<keyword evidence="3" id="KW-0862">Zinc</keyword>
<organism evidence="6 7">
    <name type="scientific">Cladosporium halotolerans</name>
    <dbReference type="NCBI Taxonomy" id="1052096"/>
    <lineage>
        <taxon>Eukaryota</taxon>
        <taxon>Fungi</taxon>
        <taxon>Dikarya</taxon>
        <taxon>Ascomycota</taxon>
        <taxon>Pezizomycotina</taxon>
        <taxon>Dothideomycetes</taxon>
        <taxon>Dothideomycetidae</taxon>
        <taxon>Cladosporiales</taxon>
        <taxon>Cladosporiaceae</taxon>
        <taxon>Cladosporium</taxon>
    </lineage>
</organism>
<evidence type="ECO:0000259" key="5">
    <source>
        <dbReference type="PROSITE" id="PS51891"/>
    </source>
</evidence>
<comment type="caution">
    <text evidence="6">The sequence shown here is derived from an EMBL/GenBank/DDBJ whole genome shotgun (WGS) entry which is preliminary data.</text>
</comment>
<dbReference type="PANTHER" id="PTHR33337">
    <property type="entry name" value="GFA DOMAIN-CONTAINING PROTEIN"/>
    <property type="match status" value="1"/>
</dbReference>
<gene>
    <name evidence="6" type="ORF">WHR41_06523</name>
</gene>
<evidence type="ECO:0000313" key="7">
    <source>
        <dbReference type="Proteomes" id="UP000803884"/>
    </source>
</evidence>
<dbReference type="GeneID" id="96007966"/>
<evidence type="ECO:0000256" key="3">
    <source>
        <dbReference type="ARBA" id="ARBA00022833"/>
    </source>
</evidence>
<reference evidence="6 7" key="1">
    <citation type="journal article" date="2020" name="Microbiol. Resour. Announc.">
        <title>Draft Genome Sequence of a Cladosporium Species Isolated from the Mesophotic Ascidian Didemnum maculosum.</title>
        <authorList>
            <person name="Gioti A."/>
            <person name="Siaperas R."/>
            <person name="Nikolaivits E."/>
            <person name="Le Goff G."/>
            <person name="Ouazzani J."/>
            <person name="Kotoulas G."/>
            <person name="Topakas E."/>
        </authorList>
    </citation>
    <scope>NUCLEOTIDE SEQUENCE [LARGE SCALE GENOMIC DNA]</scope>
    <source>
        <strain evidence="6 7">TM138-S3</strain>
    </source>
</reference>
<proteinExistence type="inferred from homology"/>
<name>A0AB34KMT8_9PEZI</name>
<dbReference type="Gene3D" id="3.90.1590.10">
    <property type="entry name" value="glutathione-dependent formaldehyde- activating enzyme (gfa)"/>
    <property type="match status" value="1"/>
</dbReference>
<evidence type="ECO:0000256" key="1">
    <source>
        <dbReference type="ARBA" id="ARBA00005495"/>
    </source>
</evidence>